<dbReference type="InterPro" id="IPR009003">
    <property type="entry name" value="Peptidase_S1_PA"/>
</dbReference>
<evidence type="ECO:0000313" key="2">
    <source>
        <dbReference type="EMBL" id="SDC37547.1"/>
    </source>
</evidence>
<evidence type="ECO:0000313" key="3">
    <source>
        <dbReference type="EMBL" id="SET03036.1"/>
    </source>
</evidence>
<evidence type="ECO:0000256" key="1">
    <source>
        <dbReference type="SAM" id="MobiDB-lite"/>
    </source>
</evidence>
<evidence type="ECO:0000313" key="5">
    <source>
        <dbReference type="Proteomes" id="UP000324021"/>
    </source>
</evidence>
<keyword evidence="4" id="KW-1185">Reference proteome</keyword>
<reference evidence="4 5" key="2">
    <citation type="submission" date="2016-10" db="EMBL/GenBank/DDBJ databases">
        <authorList>
            <person name="Varghese N."/>
            <person name="Submissions S."/>
        </authorList>
    </citation>
    <scope>NUCLEOTIDE SEQUENCE [LARGE SCALE GENOMIC DNA]</scope>
    <source>
        <strain evidence="2 5">CDM_1</strain>
        <strain evidence="4">CDM_6</strain>
    </source>
</reference>
<accession>A0A1I0B9D6</accession>
<name>A0A1I0B9D6_9EURY</name>
<sequence length="423" mass="45948">MAQIQAMEIPESIREELESTENVTGTAFGLKQTRDEGITDTEAIVVYVDEKRPEEELADEEILPEELEIDDETYKVDVQESGDVKMLEQALRPAEPPMEIAEAEPELEAIPSSLSRKEKWRPAPAGVSVGHPNVTAGTLGTPPLRTTDGRTVFLTNSHVAADSGDASQGDDVYQPGTYDGGGANDIIGTLVDFSEISTSEDNTTDSALVEVRPDHLQSDIFEVESDLRAFTDAELGQRHTKSGRTTSVTAGKCTARNATFNVGSKHGTAKFVGLDVFEPIASGGDSGSLIGLERADGFYGTSLLFAGSSSLTLGIPMDTVQQFHGQLEPMTGRELVDPDDLRITGTTFSMTLKGGQTIARWSGPWNDRYNVDFDAIPTTTDGWVSSSVESVYKTNSGIYYRIRMENKRSNSPVDCDVKYVVRR</sequence>
<dbReference type="Proteomes" id="UP000199320">
    <property type="component" value="Unassembled WGS sequence"/>
</dbReference>
<dbReference type="SUPFAM" id="SSF50494">
    <property type="entry name" value="Trypsin-like serine proteases"/>
    <property type="match status" value="1"/>
</dbReference>
<dbReference type="AlphaFoldDB" id="A0A1I0B9D6"/>
<dbReference type="InterPro" id="IPR043504">
    <property type="entry name" value="Peptidase_S1_PA_chymotrypsin"/>
</dbReference>
<dbReference type="STRING" id="392421.SAMN04488694_103138"/>
<evidence type="ECO:0008006" key="6">
    <source>
        <dbReference type="Google" id="ProtNLM"/>
    </source>
</evidence>
<dbReference type="EMBL" id="FMZP01000003">
    <property type="protein sequence ID" value="SDC37547.1"/>
    <property type="molecule type" value="Genomic_DNA"/>
</dbReference>
<dbReference type="RefSeq" id="WP_139246182.1">
    <property type="nucleotide sequence ID" value="NZ_FMZP01000003.1"/>
</dbReference>
<dbReference type="EMBL" id="FOIC01000003">
    <property type="protein sequence ID" value="SET03036.1"/>
    <property type="molecule type" value="Genomic_DNA"/>
</dbReference>
<organism evidence="3 4">
    <name type="scientific">Natrinema hispanicum</name>
    <dbReference type="NCBI Taxonomy" id="392421"/>
    <lineage>
        <taxon>Archaea</taxon>
        <taxon>Methanobacteriati</taxon>
        <taxon>Methanobacteriota</taxon>
        <taxon>Stenosarchaea group</taxon>
        <taxon>Halobacteria</taxon>
        <taxon>Halobacteriales</taxon>
        <taxon>Natrialbaceae</taxon>
        <taxon>Natrinema</taxon>
    </lineage>
</organism>
<feature type="region of interest" description="Disordered" evidence="1">
    <location>
        <begin position="123"/>
        <end position="146"/>
    </location>
</feature>
<reference evidence="3" key="1">
    <citation type="submission" date="2016-10" db="EMBL/GenBank/DDBJ databases">
        <authorList>
            <person name="de Groot N.N."/>
        </authorList>
    </citation>
    <scope>NUCLEOTIDE SEQUENCE [LARGE SCALE GENOMIC DNA]</scope>
    <source>
        <strain evidence="3">CDM_6</strain>
    </source>
</reference>
<proteinExistence type="predicted"/>
<dbReference type="Gene3D" id="2.40.10.10">
    <property type="entry name" value="Trypsin-like serine proteases"/>
    <property type="match status" value="2"/>
</dbReference>
<dbReference type="OrthoDB" id="350653at2157"/>
<dbReference type="Proteomes" id="UP000324021">
    <property type="component" value="Unassembled WGS sequence"/>
</dbReference>
<evidence type="ECO:0000313" key="4">
    <source>
        <dbReference type="Proteomes" id="UP000199320"/>
    </source>
</evidence>
<protein>
    <recommendedName>
        <fullName evidence="6">Trypsin-like peptidase domain-containing protein</fullName>
    </recommendedName>
</protein>
<gene>
    <name evidence="3" type="ORF">SAMN04488694_103138</name>
    <name evidence="2" type="ORF">SAMN05192552_1003170</name>
</gene>